<dbReference type="OrthoDB" id="2381664at2"/>
<protein>
    <submittedName>
        <fullName evidence="2">Uncharacterized protein</fullName>
    </submittedName>
</protein>
<evidence type="ECO:0000313" key="3">
    <source>
        <dbReference type="Proteomes" id="UP000289166"/>
    </source>
</evidence>
<dbReference type="EMBL" id="RLII01000006">
    <property type="protein sequence ID" value="RXE59455.1"/>
    <property type="molecule type" value="Genomic_DNA"/>
</dbReference>
<accession>A0A4Q0I6J0</accession>
<evidence type="ECO:0000313" key="2">
    <source>
        <dbReference type="EMBL" id="RXE59455.1"/>
    </source>
</evidence>
<organism evidence="2 3">
    <name type="scientific">Acetivibrio mesophilus</name>
    <dbReference type="NCBI Taxonomy" id="2487273"/>
    <lineage>
        <taxon>Bacteria</taxon>
        <taxon>Bacillati</taxon>
        <taxon>Bacillota</taxon>
        <taxon>Clostridia</taxon>
        <taxon>Eubacteriales</taxon>
        <taxon>Oscillospiraceae</taxon>
        <taxon>Acetivibrio</taxon>
    </lineage>
</organism>
<proteinExistence type="predicted"/>
<evidence type="ECO:0000256" key="1">
    <source>
        <dbReference type="SAM" id="Coils"/>
    </source>
</evidence>
<reference evidence="3" key="1">
    <citation type="submission" date="2018-11" db="EMBL/GenBank/DDBJ databases">
        <title>Genome sequencing of a novel mesophilic and cellulolytic organism within the genus Hungateiclostridium.</title>
        <authorList>
            <person name="Rettenmaier R."/>
            <person name="Liebl W."/>
            <person name="Zverlov V."/>
        </authorList>
    </citation>
    <scope>NUCLEOTIDE SEQUENCE [LARGE SCALE GENOMIC DNA]</scope>
    <source>
        <strain evidence="3">N2K1</strain>
    </source>
</reference>
<keyword evidence="1" id="KW-0175">Coiled coil</keyword>
<dbReference type="RefSeq" id="WP_069195730.1">
    <property type="nucleotide sequence ID" value="NZ_RLII01000006.1"/>
</dbReference>
<name>A0A4Q0I6J0_9FIRM</name>
<dbReference type="AlphaFoldDB" id="A0A4Q0I6J0"/>
<gene>
    <name evidence="2" type="ORF">EFD62_07335</name>
</gene>
<dbReference type="Proteomes" id="UP000289166">
    <property type="component" value="Unassembled WGS sequence"/>
</dbReference>
<keyword evidence="3" id="KW-1185">Reference proteome</keyword>
<comment type="caution">
    <text evidence="2">The sequence shown here is derived from an EMBL/GenBank/DDBJ whole genome shotgun (WGS) entry which is preliminary data.</text>
</comment>
<feature type="coiled-coil region" evidence="1">
    <location>
        <begin position="66"/>
        <end position="93"/>
    </location>
</feature>
<sequence>MKKMIFGTNSRKIILTVVLSVAIIHIVQVVQASVAAEPGSDKDPLVSQSYVDSKFAALESKIKELKSGEDSKLEEMAKKLEEAEKRLEEIEKYGKFEALELNKDQVLIAGASAELILRGGKALAIGGEGGGLSDITSGTGVDVNTDDEVPLNHLLLISRDDGRGLKVMSEKAWVLVKGPYTIK</sequence>